<reference evidence="2" key="1">
    <citation type="journal article" date="2021" name="PeerJ">
        <title>Extensive microbial diversity within the chicken gut microbiome revealed by metagenomics and culture.</title>
        <authorList>
            <person name="Gilroy R."/>
            <person name="Ravi A."/>
            <person name="Getino M."/>
            <person name="Pursley I."/>
            <person name="Horton D.L."/>
            <person name="Alikhan N.F."/>
            <person name="Baker D."/>
            <person name="Gharbi K."/>
            <person name="Hall N."/>
            <person name="Watson M."/>
            <person name="Adriaenssens E.M."/>
            <person name="Foster-Nyarko E."/>
            <person name="Jarju S."/>
            <person name="Secka A."/>
            <person name="Antonio M."/>
            <person name="Oren A."/>
            <person name="Chaudhuri R.R."/>
            <person name="La Ragione R."/>
            <person name="Hildebrand F."/>
            <person name="Pallen M.J."/>
        </authorList>
    </citation>
    <scope>NUCLEOTIDE SEQUENCE</scope>
    <source>
        <strain evidence="2">316</strain>
    </source>
</reference>
<name>A0A921JGU5_9HYPH</name>
<sequence>MDTDDFAYDFEAPGSDWNHEPSRADLFRQIDAPLYTTDSEGWLTYYNEAATELWGFRPVIGKARWCGAWRLFEMNGTLLPHDLSPLAETLKDGRAIRGAQICLERPDGSRVAFMPYPTLLRDRTGTTVGASNILLKVERPNLNLVFRGSVRGRPTLRAAQSAGMHRCSA</sequence>
<dbReference type="SUPFAM" id="SSF55785">
    <property type="entry name" value="PYP-like sensor domain (PAS domain)"/>
    <property type="match status" value="1"/>
</dbReference>
<dbReference type="InterPro" id="IPR000014">
    <property type="entry name" value="PAS"/>
</dbReference>
<dbReference type="EMBL" id="DYYG01000058">
    <property type="protein sequence ID" value="HJE25702.1"/>
    <property type="molecule type" value="Genomic_DNA"/>
</dbReference>
<dbReference type="Proteomes" id="UP000742631">
    <property type="component" value="Unassembled WGS sequence"/>
</dbReference>
<dbReference type="CDD" id="cd00130">
    <property type="entry name" value="PAS"/>
    <property type="match status" value="1"/>
</dbReference>
<organism evidence="2 3">
    <name type="scientific">Methylorubrum populi</name>
    <dbReference type="NCBI Taxonomy" id="223967"/>
    <lineage>
        <taxon>Bacteria</taxon>
        <taxon>Pseudomonadati</taxon>
        <taxon>Pseudomonadota</taxon>
        <taxon>Alphaproteobacteria</taxon>
        <taxon>Hyphomicrobiales</taxon>
        <taxon>Methylobacteriaceae</taxon>
        <taxon>Methylorubrum</taxon>
    </lineage>
</organism>
<comment type="caution">
    <text evidence="2">The sequence shown here is derived from an EMBL/GenBank/DDBJ whole genome shotgun (WGS) entry which is preliminary data.</text>
</comment>
<reference evidence="2" key="2">
    <citation type="submission" date="2021-09" db="EMBL/GenBank/DDBJ databases">
        <authorList>
            <person name="Gilroy R."/>
        </authorList>
    </citation>
    <scope>NUCLEOTIDE SEQUENCE</scope>
    <source>
        <strain evidence="2">316</strain>
    </source>
</reference>
<evidence type="ECO:0000313" key="3">
    <source>
        <dbReference type="Proteomes" id="UP000742631"/>
    </source>
</evidence>
<evidence type="ECO:0000259" key="1">
    <source>
        <dbReference type="PROSITE" id="PS50112"/>
    </source>
</evidence>
<feature type="domain" description="PAS" evidence="1">
    <location>
        <begin position="19"/>
        <end position="58"/>
    </location>
</feature>
<dbReference type="AlphaFoldDB" id="A0A921JGU5"/>
<accession>A0A921JGU5</accession>
<protein>
    <recommendedName>
        <fullName evidence="1">PAS domain-containing protein</fullName>
    </recommendedName>
</protein>
<evidence type="ECO:0000313" key="2">
    <source>
        <dbReference type="EMBL" id="HJE25702.1"/>
    </source>
</evidence>
<dbReference type="Gene3D" id="3.30.450.20">
    <property type="entry name" value="PAS domain"/>
    <property type="match status" value="1"/>
</dbReference>
<proteinExistence type="predicted"/>
<dbReference type="InterPro" id="IPR035965">
    <property type="entry name" value="PAS-like_dom_sf"/>
</dbReference>
<dbReference type="PROSITE" id="PS50112">
    <property type="entry name" value="PAS"/>
    <property type="match status" value="1"/>
</dbReference>
<gene>
    <name evidence="2" type="ORF">K8W01_18800</name>
</gene>